<dbReference type="OrthoDB" id="7854943at2759"/>
<evidence type="ECO:0000256" key="5">
    <source>
        <dbReference type="ARBA" id="ARBA00026071"/>
    </source>
</evidence>
<comment type="subunit">
    <text evidence="5">The 26S proteasome consists of a 20S proteasome core and two 19S regulatory subunits. The 20S proteasome core is composed of 28 subunits that are arranged in four stacked rings, resulting in a barrel-shaped structure. The two end rings are each formed by seven alpha subunits, and the two central rings are each formed by seven beta subunits. The catalytic chamber with the active sites is on the inside of the barrel.</text>
</comment>
<name>T1JWK0_TETUR</name>
<keyword evidence="2 6" id="KW-0647">Proteasome</keyword>
<evidence type="ECO:0000256" key="4">
    <source>
        <dbReference type="ARBA" id="ARBA00024953"/>
    </source>
</evidence>
<keyword evidence="1 6" id="KW-0963">Cytoplasm</keyword>
<protein>
    <recommendedName>
        <fullName evidence="6">Proteasome subunit beta</fullName>
    </recommendedName>
</protein>
<dbReference type="GO" id="GO:0005634">
    <property type="term" value="C:nucleus"/>
    <property type="evidence" value="ECO:0007669"/>
    <property type="project" value="UniProtKB-SubCell"/>
</dbReference>
<evidence type="ECO:0000313" key="8">
    <source>
        <dbReference type="Proteomes" id="UP000015104"/>
    </source>
</evidence>
<dbReference type="AlphaFoldDB" id="T1JWK0"/>
<dbReference type="HOGENOM" id="CLU_072435_0_1_1"/>
<evidence type="ECO:0000256" key="2">
    <source>
        <dbReference type="ARBA" id="ARBA00022942"/>
    </source>
</evidence>
<evidence type="ECO:0000256" key="3">
    <source>
        <dbReference type="ARBA" id="ARBA00023242"/>
    </source>
</evidence>
<dbReference type="InterPro" id="IPR029055">
    <property type="entry name" value="Ntn_hydrolases_N"/>
</dbReference>
<dbReference type="GO" id="GO:0051603">
    <property type="term" value="P:proteolysis involved in protein catabolic process"/>
    <property type="evidence" value="ECO:0007669"/>
    <property type="project" value="InterPro"/>
</dbReference>
<reference evidence="8" key="1">
    <citation type="submission" date="2011-08" db="EMBL/GenBank/DDBJ databases">
        <authorList>
            <person name="Rombauts S."/>
        </authorList>
    </citation>
    <scope>NUCLEOTIDE SEQUENCE</scope>
    <source>
        <strain evidence="8">London</strain>
    </source>
</reference>
<dbReference type="OMA" id="QPIMRRY"/>
<dbReference type="EnsemblMetazoa" id="tetur02g08550.1">
    <property type="protein sequence ID" value="tetur02g08550.1"/>
    <property type="gene ID" value="tetur02g08550"/>
</dbReference>
<dbReference type="InterPro" id="IPR016050">
    <property type="entry name" value="Proteasome_bsu_CS"/>
</dbReference>
<dbReference type="PANTHER" id="PTHR32194:SF6">
    <property type="entry name" value="PROTEASOME SUBUNIT BETA"/>
    <property type="match status" value="1"/>
</dbReference>
<accession>T1JWK0</accession>
<keyword evidence="3 6" id="KW-0539">Nucleus</keyword>
<dbReference type="PROSITE" id="PS51476">
    <property type="entry name" value="PROTEASOME_BETA_2"/>
    <property type="match status" value="1"/>
</dbReference>
<dbReference type="InterPro" id="IPR016295">
    <property type="entry name" value="Proteasome_beta4"/>
</dbReference>
<dbReference type="Pfam" id="PF00227">
    <property type="entry name" value="Proteasome"/>
    <property type="match status" value="1"/>
</dbReference>
<dbReference type="GO" id="GO:0005737">
    <property type="term" value="C:cytoplasm"/>
    <property type="evidence" value="ECO:0007669"/>
    <property type="project" value="UniProtKB-SubCell"/>
</dbReference>
<evidence type="ECO:0000256" key="6">
    <source>
        <dbReference type="PIRNR" id="PIRNR001213"/>
    </source>
</evidence>
<proteinExistence type="inferred from homology"/>
<dbReference type="KEGG" id="tut:107371846"/>
<dbReference type="Gene3D" id="3.60.20.10">
    <property type="entry name" value="Glutamine Phosphoribosylpyrophosphate, subunit 1, domain 1"/>
    <property type="match status" value="1"/>
</dbReference>
<sequence>MSNSYPVNTGSSVIGLCFDDGVVIAADTLVSYGKMARFFDCSRLYKVNQTTIAGCGGDYADYQFLHNLIEQKQIDREANEQGVDLSPRALHSWLTRVQYNRRSKFEPLWTSWVVGGIDEGKPFLGFVDKLGTAYKDSIIATGFGTYMAVPVMRKFYDDKNGRITRDEAIGLMKKCIGLLFARDCSAHNMYEIAVVDANGAEILGPLRATHDWSNVKEHRTS</sequence>
<comment type="subcellular location">
    <subcellularLocation>
        <location evidence="6">Cytoplasm</location>
    </subcellularLocation>
    <subcellularLocation>
        <location evidence="6">Nucleus</location>
    </subcellularLocation>
</comment>
<organism evidence="7 8">
    <name type="scientific">Tetranychus urticae</name>
    <name type="common">Two-spotted spider mite</name>
    <dbReference type="NCBI Taxonomy" id="32264"/>
    <lineage>
        <taxon>Eukaryota</taxon>
        <taxon>Metazoa</taxon>
        <taxon>Ecdysozoa</taxon>
        <taxon>Arthropoda</taxon>
        <taxon>Chelicerata</taxon>
        <taxon>Arachnida</taxon>
        <taxon>Acari</taxon>
        <taxon>Acariformes</taxon>
        <taxon>Trombidiformes</taxon>
        <taxon>Prostigmata</taxon>
        <taxon>Eleutherengona</taxon>
        <taxon>Raphignathae</taxon>
        <taxon>Tetranychoidea</taxon>
        <taxon>Tetranychidae</taxon>
        <taxon>Tetranychus</taxon>
    </lineage>
</organism>
<dbReference type="PANTHER" id="PTHR32194">
    <property type="entry name" value="METALLOPROTEASE TLDD"/>
    <property type="match status" value="1"/>
</dbReference>
<reference evidence="7" key="2">
    <citation type="submission" date="2015-06" db="UniProtKB">
        <authorList>
            <consortium name="EnsemblMetazoa"/>
        </authorList>
    </citation>
    <scope>IDENTIFICATION</scope>
</reference>
<dbReference type="eggNOG" id="KOG0185">
    <property type="taxonomic scope" value="Eukaryota"/>
</dbReference>
<comment type="similarity">
    <text evidence="6">Belongs to the peptidase T1B family.</text>
</comment>
<evidence type="ECO:0000313" key="7">
    <source>
        <dbReference type="EnsemblMetazoa" id="tetur02g08550.1"/>
    </source>
</evidence>
<dbReference type="InterPro" id="IPR001353">
    <property type="entry name" value="Proteasome_sua/b"/>
</dbReference>
<comment type="function">
    <text evidence="4">Non-catalytic component of the proteasome, a multicatalytic proteinase complex which is characterized by its ability to cleave peptides with Arg, Phe, Tyr, Leu, and Glu adjacent to the leaving group at neutral or slightly basic pH. The proteasome has an ATP-dependent proteolytic activity.</text>
</comment>
<dbReference type="EMBL" id="CAEY01000813">
    <property type="status" value="NOT_ANNOTATED_CDS"/>
    <property type="molecule type" value="Genomic_DNA"/>
</dbReference>
<dbReference type="SUPFAM" id="SSF56235">
    <property type="entry name" value="N-terminal nucleophile aminohydrolases (Ntn hydrolases)"/>
    <property type="match status" value="1"/>
</dbReference>
<dbReference type="GO" id="GO:0019774">
    <property type="term" value="C:proteasome core complex, beta-subunit complex"/>
    <property type="evidence" value="ECO:0007669"/>
    <property type="project" value="UniProtKB-UniRule"/>
</dbReference>
<dbReference type="InterPro" id="IPR023333">
    <property type="entry name" value="Proteasome_suB-type"/>
</dbReference>
<gene>
    <name evidence="7" type="primary">107371846</name>
</gene>
<dbReference type="CDD" id="cd03760">
    <property type="entry name" value="proteasome_beta_type_4"/>
    <property type="match status" value="1"/>
</dbReference>
<dbReference type="Proteomes" id="UP000015104">
    <property type="component" value="Unassembled WGS sequence"/>
</dbReference>
<evidence type="ECO:0000256" key="1">
    <source>
        <dbReference type="ARBA" id="ARBA00022490"/>
    </source>
</evidence>
<dbReference type="STRING" id="32264.T1JWK0"/>
<dbReference type="PROSITE" id="PS00854">
    <property type="entry name" value="PROTEASOME_BETA_1"/>
    <property type="match status" value="1"/>
</dbReference>
<dbReference type="PIRSF" id="PIRSF001213">
    <property type="entry name" value="Psome_endopept_beta"/>
    <property type="match status" value="1"/>
</dbReference>
<keyword evidence="8" id="KW-1185">Reference proteome</keyword>